<dbReference type="RefSeq" id="WP_304219258.1">
    <property type="nucleotide sequence ID" value="NZ_JBHUEK010000005.1"/>
</dbReference>
<accession>A0ABW4MIZ6</accession>
<evidence type="ECO:0000313" key="2">
    <source>
        <dbReference type="Proteomes" id="UP001597227"/>
    </source>
</evidence>
<evidence type="ECO:0000313" key="1">
    <source>
        <dbReference type="EMBL" id="MFD1777576.1"/>
    </source>
</evidence>
<dbReference type="EMBL" id="JBHUEK010000005">
    <property type="protein sequence ID" value="MFD1777576.1"/>
    <property type="molecule type" value="Genomic_DNA"/>
</dbReference>
<protein>
    <submittedName>
        <fullName evidence="1">NERD domain-containing protein</fullName>
    </submittedName>
</protein>
<proteinExistence type="predicted"/>
<comment type="caution">
    <text evidence="1">The sequence shown here is derived from an EMBL/GenBank/DDBJ whole genome shotgun (WGS) entry which is preliminary data.</text>
</comment>
<name>A0ABW4MIZ6_9BACI</name>
<sequence length="239" mass="28846">MGQLIKLQDYISRYEIDMFRYPGQFIRQKRKQWEQSTLEKQHFLDHIFDFQMKWASSTIREKSYIDKEFYKDHNLKYFLQRFPDTYLVLYRPIFKLKNAPVEVEIIMISPTTTWLISILEGDENSVFIGSNDRFWIERKGQRDKKVLSPMIELDRMDGIVRTIYSLYDIELPIRKVILNRTGYIDFPLAPFDVDLVEKRKYEEWFTGLRNMSSPLKHMQLKAGNALLQYCHTVCVRRMD</sequence>
<keyword evidence="2" id="KW-1185">Reference proteome</keyword>
<dbReference type="Proteomes" id="UP001597227">
    <property type="component" value="Unassembled WGS sequence"/>
</dbReference>
<reference evidence="2" key="1">
    <citation type="journal article" date="2019" name="Int. J. Syst. Evol. Microbiol.">
        <title>The Global Catalogue of Microorganisms (GCM) 10K type strain sequencing project: providing services to taxonomists for standard genome sequencing and annotation.</title>
        <authorList>
            <consortium name="The Broad Institute Genomics Platform"/>
            <consortium name="The Broad Institute Genome Sequencing Center for Infectious Disease"/>
            <person name="Wu L."/>
            <person name="Ma J."/>
        </authorList>
    </citation>
    <scope>NUCLEOTIDE SEQUENCE [LARGE SCALE GENOMIC DNA]</scope>
    <source>
        <strain evidence="2">CCUG 15531</strain>
    </source>
</reference>
<organism evidence="1 2">
    <name type="scientific">Fredinandcohnia salidurans</name>
    <dbReference type="NCBI Taxonomy" id="2595041"/>
    <lineage>
        <taxon>Bacteria</taxon>
        <taxon>Bacillati</taxon>
        <taxon>Bacillota</taxon>
        <taxon>Bacilli</taxon>
        <taxon>Bacillales</taxon>
        <taxon>Bacillaceae</taxon>
        <taxon>Fredinandcohnia</taxon>
    </lineage>
</organism>
<gene>
    <name evidence="1" type="ORF">ACFSFW_02735</name>
</gene>